<dbReference type="EMBL" id="JAETWB010000053">
    <property type="protein sequence ID" value="MBL6082221.1"/>
    <property type="molecule type" value="Genomic_DNA"/>
</dbReference>
<name>A0ABS1UC02_9PROT</name>
<reference evidence="2 3" key="1">
    <citation type="submission" date="2021-01" db="EMBL/GenBank/DDBJ databases">
        <title>Belnapia mucosa sp. nov. and Belnapia arida sp. nov., isolated from the Tabernas Desert (Almeria, Spain).</title>
        <authorList>
            <person name="Molina-Menor E."/>
            <person name="Vidal-Verdu A."/>
            <person name="Calonge A."/>
            <person name="Satari L."/>
            <person name="Pereto J."/>
            <person name="Porcar M."/>
        </authorList>
    </citation>
    <scope>NUCLEOTIDE SEQUENCE [LARGE SCALE GENOMIC DNA]</scope>
    <source>
        <strain evidence="2 3">T18</strain>
    </source>
</reference>
<evidence type="ECO:0000256" key="1">
    <source>
        <dbReference type="SAM" id="MobiDB-lite"/>
    </source>
</evidence>
<evidence type="ECO:0000313" key="3">
    <source>
        <dbReference type="Proteomes" id="UP000660885"/>
    </source>
</evidence>
<proteinExistence type="predicted"/>
<protein>
    <submittedName>
        <fullName evidence="2">Uncharacterized protein</fullName>
    </submittedName>
</protein>
<accession>A0ABS1UC02</accession>
<comment type="caution">
    <text evidence="2">The sequence shown here is derived from an EMBL/GenBank/DDBJ whole genome shotgun (WGS) entry which is preliminary data.</text>
</comment>
<keyword evidence="3" id="KW-1185">Reference proteome</keyword>
<dbReference type="RefSeq" id="WP_202835431.1">
    <property type="nucleotide sequence ID" value="NZ_JAETWB010000053.1"/>
</dbReference>
<organism evidence="2 3">
    <name type="scientific">Belnapia arida</name>
    <dbReference type="NCBI Taxonomy" id="2804533"/>
    <lineage>
        <taxon>Bacteria</taxon>
        <taxon>Pseudomonadati</taxon>
        <taxon>Pseudomonadota</taxon>
        <taxon>Alphaproteobacteria</taxon>
        <taxon>Acetobacterales</taxon>
        <taxon>Roseomonadaceae</taxon>
        <taxon>Belnapia</taxon>
    </lineage>
</organism>
<feature type="region of interest" description="Disordered" evidence="1">
    <location>
        <begin position="78"/>
        <end position="102"/>
    </location>
</feature>
<gene>
    <name evidence="2" type="ORF">JMJ56_30045</name>
</gene>
<sequence length="102" mass="10793">MTLPKLDFVQSGGMAEGVCDTFAEGWREFRGVAGVLGYGQTLFAPDCPPYGGKAVGEGRSLLVVPGVGRYPELGTAVEARRQQDDDREQAEQAWCGAGDGLV</sequence>
<evidence type="ECO:0000313" key="2">
    <source>
        <dbReference type="EMBL" id="MBL6082221.1"/>
    </source>
</evidence>
<dbReference type="Proteomes" id="UP000660885">
    <property type="component" value="Unassembled WGS sequence"/>
</dbReference>